<protein>
    <submittedName>
        <fullName evidence="1">Uncharacterized protein</fullName>
    </submittedName>
</protein>
<dbReference type="EMBL" id="FOVD01000001">
    <property type="protein sequence ID" value="SFN15885.1"/>
    <property type="molecule type" value="Genomic_DNA"/>
</dbReference>
<organism evidence="1 2">
    <name type="scientific">Chryseobacterium oleae</name>
    <dbReference type="NCBI Taxonomy" id="491207"/>
    <lineage>
        <taxon>Bacteria</taxon>
        <taxon>Pseudomonadati</taxon>
        <taxon>Bacteroidota</taxon>
        <taxon>Flavobacteriia</taxon>
        <taxon>Flavobacteriales</taxon>
        <taxon>Weeksellaceae</taxon>
        <taxon>Chryseobacterium group</taxon>
        <taxon>Chryseobacterium</taxon>
    </lineage>
</organism>
<evidence type="ECO:0000313" key="2">
    <source>
        <dbReference type="Proteomes" id="UP000198769"/>
    </source>
</evidence>
<reference evidence="2" key="1">
    <citation type="submission" date="2016-10" db="EMBL/GenBank/DDBJ databases">
        <authorList>
            <person name="Varghese N."/>
            <person name="Submissions S."/>
        </authorList>
    </citation>
    <scope>NUCLEOTIDE SEQUENCE [LARGE SCALE GENOMIC DNA]</scope>
    <source>
        <strain evidence="2">DSM 25575</strain>
    </source>
</reference>
<dbReference type="AlphaFoldDB" id="A0A1I4WQP9"/>
<proteinExistence type="predicted"/>
<keyword evidence="2" id="KW-1185">Reference proteome</keyword>
<evidence type="ECO:0000313" key="1">
    <source>
        <dbReference type="EMBL" id="SFN15885.1"/>
    </source>
</evidence>
<name>A0A1I4WQP9_CHROL</name>
<accession>A0A1I4WQP9</accession>
<sequence length="48" mass="5556">MRIKIFSSMSANKTEKEVNDFLATTTYEIIDIKWACDGTYAVMVIFKM</sequence>
<dbReference type="Proteomes" id="UP000198769">
    <property type="component" value="Unassembled WGS sequence"/>
</dbReference>
<gene>
    <name evidence="1" type="ORF">SAMN05421594_1444</name>
</gene>
<dbReference type="RefSeq" id="WP_167375251.1">
    <property type="nucleotide sequence ID" value="NZ_FOVD01000001.1"/>
</dbReference>